<accession>A0A2N9ISL9</accession>
<dbReference type="PANTHER" id="PTHR33116:SF78">
    <property type="entry name" value="OS12G0587133 PROTEIN"/>
    <property type="match status" value="1"/>
</dbReference>
<dbReference type="InterPro" id="IPR000477">
    <property type="entry name" value="RT_dom"/>
</dbReference>
<dbReference type="Gene3D" id="3.60.10.10">
    <property type="entry name" value="Endonuclease/exonuclease/phosphatase"/>
    <property type="match status" value="1"/>
</dbReference>
<sequence length="2296" mass="260328">MAEKRLFHVESKLFELVKNAIEIAKLSNTRNVFRSFREGNKVFVVQKQQNGRGNFVTVTVLGDSKGRGGVIIPASKESWGWRRLSEELDGLLNPKVVANHGEIHRQPPAGKAPAQGNFRNDFCSFKAAVTQGKNIPKILPINFGVDNFSGEIHAENEVILNLKVKLTRDQDGSWKASWAGLDDSANGPNQAPKLGPILTLKSDPKPGLHPGQIHKVWKPIGPKPNELAIDPKAGIGSGSFRPTISTQMFELQVANRFSVFQIGESSGAYDPPETENRPISVTCTAASPQAEPSVPSGSELAKGGNEGTIITHDSVTCTAASPQAEPSVPSGSELANEGNEGTIITHDSVVPGSEPTEVDRTWGSSSGVGAGTSGWQKSHHPSFAWVSVGVGSIIDDLSSVGDPECTGEDEEDDENISLVWEDSEVEGTRTTMVCWEDDTGILEVEPLAMSKPVEIGVSEGTSVIQEHGDVVPPSDWVLGKSKRIGKVLGASYHGNEERINRLLMEIDGRRPQPSREILPHAEERVGKGFQSYPNESENRFVECSWETKLEFIDRGIIRSLWGIQYVDWLYLGSDGASGGILIMWDRRVVAMTDSAVGHFSISCKFRNVLDQKEWAFSGVYGPNINRERNTMWEELAGVVTWWGVPWVVGGDFNAIRFPSERLGASHFTSSMHAFSDFISSCRLRDLPLEGGLFTWSNNRENAVMSRIDRRPFRFENMWLKADGFKERVKEWWDSYIFFGTPSYIMAYPDAISESITNFYSHLFEEEESDRPLLDGLDFSMIPAEDAIWLERPFGEEEVADVVAGFNGDKAPRSGWFFYGSLNATFVSLIPKKMEAMEVKDFRPISLVGGSYKILAKLLANRLKVVLPKLISTSQNAFVQGRQILDFSAHCEGLRQGDPLSPLLFVIVMEALSRLLDRAVREGLFSGFSVGTSAGNSLMISHLLFADDTLIFCGADSDQVTNLRYVFTWFEAVSGLKINLSKSEIVPIGDVPHIVELVQTLGCKQSVLPLQYLGLPLGATFKEQTIWNPVLERVEKRLASWKRLYLSKGGKLTLIKSTLSSIPTYFLSLFPIPAKVANRLEKLQRDFLWCGMEEKPKFHLVNWSQICAPLSYGGLAVRDLRSFNKALLGKWLWRYGSEREALWRLVVDAKYGSLWGGWSSKSGRGPYGVSVWKFIRKGWDAFSLHCSFLVGDGRKVKFWNDCWCGDMALKEAFPELFVISQDKDASVADLMSFPNDRLHWDFHFVRNVQDWELESLTNFMDLLYSCSLKGVGEDRLCWRNRATKGFTVKDYYVCLCPPLVASFPWKIIWKAKVPPRIAFFSWTAALGKILTIDNLRKRHLIIIDRCCLCKLNGESVDHLLASLSFGSRSCGLWCLVYLGWIGERNARLFEDCEKFNGGYQVAVFSNSGPPLFCFRSIDIFVSSPEYLVFAIFLFLGSVKGFGTKSEHCTYNTGNICKPALANAFFSTIAFLLGALASVLSGFIGMKIATYANARTNIETRVLGRHSSQLFALFANARTTLEARKGVGKAFITAFRSSALMGFLLAANGLLVLWVSNSLFKLIMGMTGKDFLNLLLVLWVSFNLSLVVSGLRRLAPPKSGLCRLAPPKSELCYLEPPKSMLHHLALPKRSKCSQEDHLALRSQGHERIRVQTGIGKNHVKGEGTKRGNGRNDVNAPMTSIRIVIIGRIGITEIMTGTRKEKDTGVGIATELVIVIETKVGIVVVTMSVIVIALERGRVKETMMLKTMTMIVGGLVIGNLIMIGLNRNMRGTDMVRGRRTMITLNQRMIVGGTNSLSMGISIQTEDQEDPEPYERRRSWGQYDHLDVQDDHDHYEQYHDRGHDQYDRMEDDDYQYEHATSESRERERTRDVEHEYQGLEHRDRDHREDRHHRDRERDKERERHRGRDRDRTRDSDRDQGWDCGRDYERDRDRTRERESERDYDVEDHDHDRGRSGDRESNYDRVESKHERDRHGQREKDHDHTEPEDDRGWYEQPEHGHKHSDQDQEDPEPYERRRSRGQYDHLDVQDDHDRYEQYHDRGHDQYDRMEDDDYQYEHATLESHERERTRDVEHEYQGLDCCSTASSLHLFLWILNELISGIWKNHVKGEGTKRGNGRNSVNAPMTDIGIVIIGRIGTTEIVKGTRKEKDTGVGIATELVIVIETKVGIVVVTMSVIVIAHERGRVKETMMLKTMTMIREKDHDHTEPEDDRGWYEQPEHGHKHSDQDQEDPEPYERRRSRGQYDHLDVQDDHDRYEQYHDRGHDQYDRMEDDDYQYEHATSESCERERRRDVEHEYQELE</sequence>
<evidence type="ECO:0000259" key="3">
    <source>
        <dbReference type="Pfam" id="PF00078"/>
    </source>
</evidence>
<reference evidence="5" key="1">
    <citation type="submission" date="2018-02" db="EMBL/GenBank/DDBJ databases">
        <authorList>
            <person name="Cohen D.B."/>
            <person name="Kent A.D."/>
        </authorList>
    </citation>
    <scope>NUCLEOTIDE SEQUENCE</scope>
</reference>
<proteinExistence type="predicted"/>
<feature type="compositionally biased region" description="Basic and acidic residues" evidence="1">
    <location>
        <begin position="2229"/>
        <end position="2264"/>
    </location>
</feature>
<feature type="compositionally biased region" description="Basic and acidic residues" evidence="1">
    <location>
        <begin position="2194"/>
        <end position="2222"/>
    </location>
</feature>
<feature type="region of interest" description="Disordered" evidence="1">
    <location>
        <begin position="2194"/>
        <end position="2296"/>
    </location>
</feature>
<feature type="region of interest" description="Disordered" evidence="1">
    <location>
        <begin position="1852"/>
        <end position="2030"/>
    </location>
</feature>
<feature type="transmembrane region" description="Helical" evidence="2">
    <location>
        <begin position="1742"/>
        <end position="1762"/>
    </location>
</feature>
<evidence type="ECO:0000259" key="4">
    <source>
        <dbReference type="Pfam" id="PF13966"/>
    </source>
</evidence>
<feature type="transmembrane region" description="Helical" evidence="2">
    <location>
        <begin position="1458"/>
        <end position="1482"/>
    </location>
</feature>
<evidence type="ECO:0008006" key="6">
    <source>
        <dbReference type="Google" id="ProtNLM"/>
    </source>
</evidence>
<feature type="region of interest" description="Disordered" evidence="1">
    <location>
        <begin position="344"/>
        <end position="376"/>
    </location>
</feature>
<feature type="transmembrane region" description="Helical" evidence="2">
    <location>
        <begin position="1570"/>
        <end position="1589"/>
    </location>
</feature>
<feature type="compositionally biased region" description="Basic and acidic residues" evidence="1">
    <location>
        <begin position="1891"/>
        <end position="2001"/>
    </location>
</feature>
<name>A0A2N9ISL9_FAGSY</name>
<gene>
    <name evidence="5" type="ORF">FSB_LOCUS56339</name>
</gene>
<protein>
    <recommendedName>
        <fullName evidence="6">Reverse transcriptase domain-containing protein</fullName>
    </recommendedName>
</protein>
<feature type="compositionally biased region" description="Basic and acidic residues" evidence="1">
    <location>
        <begin position="2008"/>
        <end position="2030"/>
    </location>
</feature>
<dbReference type="InterPro" id="IPR036691">
    <property type="entry name" value="Endo/exonu/phosph_ase_sf"/>
</dbReference>
<dbReference type="CDD" id="cd01650">
    <property type="entry name" value="RT_nLTR_like"/>
    <property type="match status" value="1"/>
</dbReference>
<dbReference type="InterPro" id="IPR026960">
    <property type="entry name" value="RVT-Znf"/>
</dbReference>
<dbReference type="SUPFAM" id="SSF56219">
    <property type="entry name" value="DNase I-like"/>
    <property type="match status" value="1"/>
</dbReference>
<keyword evidence="2" id="KW-0472">Membrane</keyword>
<evidence type="ECO:0000313" key="5">
    <source>
        <dbReference type="EMBL" id="SPD28457.1"/>
    </source>
</evidence>
<keyword evidence="2" id="KW-0812">Transmembrane</keyword>
<dbReference type="Pfam" id="PF13966">
    <property type="entry name" value="zf-RVT"/>
    <property type="match status" value="1"/>
</dbReference>
<feature type="transmembrane region" description="Helical" evidence="2">
    <location>
        <begin position="1537"/>
        <end position="1558"/>
    </location>
</feature>
<organism evidence="5">
    <name type="scientific">Fagus sylvatica</name>
    <name type="common">Beechnut</name>
    <dbReference type="NCBI Taxonomy" id="28930"/>
    <lineage>
        <taxon>Eukaryota</taxon>
        <taxon>Viridiplantae</taxon>
        <taxon>Streptophyta</taxon>
        <taxon>Embryophyta</taxon>
        <taxon>Tracheophyta</taxon>
        <taxon>Spermatophyta</taxon>
        <taxon>Magnoliopsida</taxon>
        <taxon>eudicotyledons</taxon>
        <taxon>Gunneridae</taxon>
        <taxon>Pentapetalae</taxon>
        <taxon>rosids</taxon>
        <taxon>fabids</taxon>
        <taxon>Fagales</taxon>
        <taxon>Fagaceae</taxon>
        <taxon>Fagus</taxon>
    </lineage>
</organism>
<feature type="domain" description="Reverse transcriptase" evidence="3">
    <location>
        <begin position="889"/>
        <end position="1015"/>
    </location>
</feature>
<dbReference type="Pfam" id="PF00078">
    <property type="entry name" value="RVT_1"/>
    <property type="match status" value="1"/>
</dbReference>
<keyword evidence="2" id="KW-1133">Transmembrane helix</keyword>
<dbReference type="EMBL" id="OIVN01006232">
    <property type="protein sequence ID" value="SPD28457.1"/>
    <property type="molecule type" value="Genomic_DNA"/>
</dbReference>
<feature type="domain" description="Reverse transcriptase zinc-binding" evidence="4">
    <location>
        <begin position="1285"/>
        <end position="1361"/>
    </location>
</feature>
<dbReference type="PANTHER" id="PTHR33116">
    <property type="entry name" value="REVERSE TRANSCRIPTASE ZINC-BINDING DOMAIN-CONTAINING PROTEIN-RELATED-RELATED"/>
    <property type="match status" value="1"/>
</dbReference>
<feature type="compositionally biased region" description="Basic and acidic residues" evidence="1">
    <location>
        <begin position="1852"/>
        <end position="1884"/>
    </location>
</feature>
<feature type="transmembrane region" description="Helical" evidence="2">
    <location>
        <begin position="1709"/>
        <end position="1730"/>
    </location>
</feature>
<evidence type="ECO:0000256" key="1">
    <source>
        <dbReference type="SAM" id="MobiDB-lite"/>
    </source>
</evidence>
<evidence type="ECO:0000256" key="2">
    <source>
        <dbReference type="SAM" id="Phobius"/>
    </source>
</evidence>
<feature type="compositionally biased region" description="Basic and acidic residues" evidence="1">
    <location>
        <begin position="2271"/>
        <end position="2296"/>
    </location>
</feature>
<dbReference type="SUPFAM" id="SSF56672">
    <property type="entry name" value="DNA/RNA polymerases"/>
    <property type="match status" value="1"/>
</dbReference>
<dbReference type="InterPro" id="IPR043502">
    <property type="entry name" value="DNA/RNA_pol_sf"/>
</dbReference>